<keyword evidence="5" id="KW-1185">Reference proteome</keyword>
<comment type="caution">
    <text evidence="2">The sequence shown here is derived from an EMBL/GenBank/DDBJ whole genome shotgun (WGS) entry which is preliminary data.</text>
</comment>
<evidence type="ECO:0000313" key="5">
    <source>
        <dbReference type="Proteomes" id="UP000663829"/>
    </source>
</evidence>
<gene>
    <name evidence="2" type="ORF">GPM918_LOCUS5623</name>
    <name evidence="1" type="ORF">OVA965_LOCUS3617</name>
    <name evidence="4" type="ORF">SRO942_LOCUS5623</name>
    <name evidence="3" type="ORF">TMI583_LOCUS3616</name>
</gene>
<reference evidence="2" key="1">
    <citation type="submission" date="2021-02" db="EMBL/GenBank/DDBJ databases">
        <authorList>
            <person name="Nowell W R."/>
        </authorList>
    </citation>
    <scope>NUCLEOTIDE SEQUENCE</scope>
</reference>
<dbReference type="Proteomes" id="UP000681722">
    <property type="component" value="Unassembled WGS sequence"/>
</dbReference>
<proteinExistence type="predicted"/>
<evidence type="ECO:0000313" key="3">
    <source>
        <dbReference type="EMBL" id="CAF3562834.1"/>
    </source>
</evidence>
<dbReference type="InterPro" id="IPR036291">
    <property type="entry name" value="NAD(P)-bd_dom_sf"/>
</dbReference>
<dbReference type="EMBL" id="CAJNOK010000883">
    <property type="protein sequence ID" value="CAF0781188.1"/>
    <property type="molecule type" value="Genomic_DNA"/>
</dbReference>
<accession>A0A813VFG3</accession>
<dbReference type="Proteomes" id="UP000682733">
    <property type="component" value="Unassembled WGS sequence"/>
</dbReference>
<dbReference type="Proteomes" id="UP000677228">
    <property type="component" value="Unassembled WGS sequence"/>
</dbReference>
<organism evidence="2 5">
    <name type="scientific">Didymodactylos carnosus</name>
    <dbReference type="NCBI Taxonomy" id="1234261"/>
    <lineage>
        <taxon>Eukaryota</taxon>
        <taxon>Metazoa</taxon>
        <taxon>Spiralia</taxon>
        <taxon>Gnathifera</taxon>
        <taxon>Rotifera</taxon>
        <taxon>Eurotatoria</taxon>
        <taxon>Bdelloidea</taxon>
        <taxon>Philodinida</taxon>
        <taxon>Philodinidae</taxon>
        <taxon>Didymodactylos</taxon>
    </lineage>
</organism>
<dbReference type="Proteomes" id="UP000663829">
    <property type="component" value="Unassembled WGS sequence"/>
</dbReference>
<dbReference type="EMBL" id="CAJOBA010000883">
    <property type="protein sequence ID" value="CAF3562834.1"/>
    <property type="molecule type" value="Genomic_DNA"/>
</dbReference>
<dbReference type="SUPFAM" id="SSF51735">
    <property type="entry name" value="NAD(P)-binding Rossmann-fold domains"/>
    <property type="match status" value="1"/>
</dbReference>
<evidence type="ECO:0000313" key="1">
    <source>
        <dbReference type="EMBL" id="CAF0781188.1"/>
    </source>
</evidence>
<sequence>MHKPDTIIVGSNIVSAETLQKWRNTMKRYQSLSNTKCQCTNIIEKLSCSNDKRENILSPVIGCGAIRKRVIQRLIHEGHTVIVYDPSLANCSSRVEPENVARSKGIFCHEGTHFVTSPEEAVKNVYYVAFAIDAVSVVTTGGWPRPKSLVWQ</sequence>
<dbReference type="EMBL" id="CAJNOQ010000822">
    <property type="protein sequence ID" value="CAF0842203.1"/>
    <property type="molecule type" value="Genomic_DNA"/>
</dbReference>
<evidence type="ECO:0000313" key="4">
    <source>
        <dbReference type="EMBL" id="CAF3629527.1"/>
    </source>
</evidence>
<protein>
    <submittedName>
        <fullName evidence="2">Uncharacterized protein</fullName>
    </submittedName>
</protein>
<dbReference type="EMBL" id="CAJOBC010000822">
    <property type="protein sequence ID" value="CAF3629527.1"/>
    <property type="molecule type" value="Genomic_DNA"/>
</dbReference>
<dbReference type="Gene3D" id="3.40.50.720">
    <property type="entry name" value="NAD(P)-binding Rossmann-like Domain"/>
    <property type="match status" value="1"/>
</dbReference>
<name>A0A813VFG3_9BILA</name>
<dbReference type="AlphaFoldDB" id="A0A813VFG3"/>
<evidence type="ECO:0000313" key="2">
    <source>
        <dbReference type="EMBL" id="CAF0842203.1"/>
    </source>
</evidence>